<dbReference type="GO" id="GO:0042128">
    <property type="term" value="P:nitrate assimilation"/>
    <property type="evidence" value="ECO:0007669"/>
    <property type="project" value="UniProtKB-UniPathway"/>
</dbReference>
<dbReference type="InterPro" id="IPR052034">
    <property type="entry name" value="NasD-like"/>
</dbReference>
<evidence type="ECO:0000256" key="20">
    <source>
        <dbReference type="ARBA" id="ARBA00070300"/>
    </source>
</evidence>
<evidence type="ECO:0000256" key="12">
    <source>
        <dbReference type="ARBA" id="ARBA00023002"/>
    </source>
</evidence>
<evidence type="ECO:0000256" key="17">
    <source>
        <dbReference type="ARBA" id="ARBA00050114"/>
    </source>
</evidence>
<dbReference type="SUPFAM" id="SSF51905">
    <property type="entry name" value="FAD/NAD(P)-binding domain"/>
    <property type="match status" value="1"/>
</dbReference>
<evidence type="ECO:0000259" key="21">
    <source>
        <dbReference type="PROSITE" id="PS51296"/>
    </source>
</evidence>
<dbReference type="UniPathway" id="UPA00653"/>
<dbReference type="InterPro" id="IPR023753">
    <property type="entry name" value="FAD/NAD-binding_dom"/>
</dbReference>
<keyword evidence="7" id="KW-0349">Heme</keyword>
<keyword evidence="9" id="KW-0001">2Fe-2S</keyword>
<evidence type="ECO:0000256" key="5">
    <source>
        <dbReference type="ARBA" id="ARBA00010429"/>
    </source>
</evidence>
<evidence type="ECO:0000313" key="22">
    <source>
        <dbReference type="EMBL" id="KJA24598.1"/>
    </source>
</evidence>
<dbReference type="SUPFAM" id="SSF55124">
    <property type="entry name" value="Nitrite/Sulfite reductase N-terminal domain-like"/>
    <property type="match status" value="1"/>
</dbReference>
<keyword evidence="15" id="KW-0534">Nitrate assimilation</keyword>
<dbReference type="CDD" id="cd03529">
    <property type="entry name" value="Rieske_NirD"/>
    <property type="match status" value="1"/>
</dbReference>
<keyword evidence="10" id="KW-0479">Metal-binding</keyword>
<evidence type="ECO:0000256" key="11">
    <source>
        <dbReference type="ARBA" id="ARBA00022827"/>
    </source>
</evidence>
<gene>
    <name evidence="22" type="ORF">HYPSUDRAFT_478410</name>
</gene>
<comment type="cofactor">
    <cofactor evidence="16">
        <name>[2Fe-2S] cluster</name>
        <dbReference type="ChEBI" id="CHEBI:190135"/>
    </cofactor>
</comment>
<evidence type="ECO:0000256" key="19">
    <source>
        <dbReference type="ARBA" id="ARBA00066907"/>
    </source>
</evidence>
<dbReference type="PROSITE" id="PS00365">
    <property type="entry name" value="NIR_SIR"/>
    <property type="match status" value="1"/>
</dbReference>
<evidence type="ECO:0000256" key="14">
    <source>
        <dbReference type="ARBA" id="ARBA00023014"/>
    </source>
</evidence>
<comment type="similarity">
    <text evidence="5">Belongs to the nitrite and sulfite reductase 4Fe-4S domain family.</text>
</comment>
<dbReference type="PANTHER" id="PTHR43809">
    <property type="entry name" value="NITRITE REDUCTASE (NADH) LARGE SUBUNIT"/>
    <property type="match status" value="1"/>
</dbReference>
<keyword evidence="13" id="KW-0408">Iron</keyword>
<dbReference type="GO" id="GO:0050661">
    <property type="term" value="F:NADP binding"/>
    <property type="evidence" value="ECO:0007669"/>
    <property type="project" value="InterPro"/>
</dbReference>
<name>A0A0D2MLA0_HYPSF</name>
<dbReference type="Pfam" id="PF01077">
    <property type="entry name" value="NIR_SIR"/>
    <property type="match status" value="1"/>
</dbReference>
<accession>A0A0D2MLA0</accession>
<sequence length="1018" mass="112478">MSQAKSQYFSHRSIEDLYLQPLTWYNSQPSNRLSHIIDDAVLQVDTTQRKACTRKGVDILYDVCVIATGSRANLPSCISNTDMDNICGIFCYRNLEDFDRMIEYSNAQSVKRVAIIGGGLLGLEAAKALCDFGIPQVTVVEQNQWVLSRQLDQIGGEMALDQLKAMNIEVFLNSRLRSILTYEGDGVATCKGLILEDNSNHAFDMVIFTIGVTPCDELAKASGIDTHDQGGIVIQPDLKTSVDNVYAIGECASFQGRTYGFIAPGVEMAGILAFNLSRGPLDRSRNMTVPDTSTRLKLAGVNVACFGDHLAGNKLRGKQEPDSRQPRALSYHDPFSGVYKKYFFTADGKRLLGGIMVGDIKDYTKLLSIYRQRKPLDIPAGQLVVSLLRQEDEFDGDDLDLQAQVCSCYNISKQVLVNAVKDGCQSLGEVKARTKAGTGCGGCVPLATSIFNSEMKQLGHAVLNYLCPHFQKSRQDLFMIVKIKKLTTFEDVINEAGVNPGSIGCEICKPAVASILSSLYNEFIMTQTHHQNQDTNDKYLANIQRNGTYSVIPRVPAGEITPAKLKELATVAEKYSLYTKITGGQRIDLFGAKKQDLPNIWEELGLAGFESGHAYGKALRTVKSCVGTSWCRFGVGDSVGLAVELEERYKGIRAPHKFKGGVSGCVRECAEAQGKDFGVIATTKGWNVYVGGNGGAKPRHAELLATDVSKEKAVKIIDRFLMLYIQSADRLQRTARWVESLGEGGRHGLDYLKSVVIDDALGICKDLDDSMEALVGTYFDEWAEVVRSPEKRALFRQFVNTDEIKEGIEIVEERGQRRPAEWSEEAPPLRFEVNEIVQHKSQWKWRKVATAADLRISSHGTTSIAVNYSDTQLAVFKLANGKIYATQQLCPHRRAFVLSDGLLGETIEGNPYISCPLHKRNFTLTEGQCLTDNDYKIITFEAKEENGGVFVKLPDPEAIDAVLGTRKWVVEQPTKEGRGQLSHHVDIVAPLTDKDETPTLMLENITQGCMVGNKNLDW</sequence>
<comment type="catalytic activity">
    <reaction evidence="17">
        <text>NH4(+) + 3 NAD(+) + 2 H2O = nitrite + 3 NADH + 5 H(+)</text>
        <dbReference type="Rhea" id="RHEA:24628"/>
        <dbReference type="ChEBI" id="CHEBI:15377"/>
        <dbReference type="ChEBI" id="CHEBI:15378"/>
        <dbReference type="ChEBI" id="CHEBI:16301"/>
        <dbReference type="ChEBI" id="CHEBI:28938"/>
        <dbReference type="ChEBI" id="CHEBI:57540"/>
        <dbReference type="ChEBI" id="CHEBI:57945"/>
        <dbReference type="EC" id="1.7.1.4"/>
    </reaction>
</comment>
<evidence type="ECO:0000256" key="4">
    <source>
        <dbReference type="ARBA" id="ARBA00005096"/>
    </source>
</evidence>
<evidence type="ECO:0000256" key="6">
    <source>
        <dbReference type="ARBA" id="ARBA00022485"/>
    </source>
</evidence>
<dbReference type="GO" id="GO:0051539">
    <property type="term" value="F:4 iron, 4 sulfur cluster binding"/>
    <property type="evidence" value="ECO:0007669"/>
    <property type="project" value="UniProtKB-KW"/>
</dbReference>
<dbReference type="FunFam" id="3.30.413.10:FF:000007">
    <property type="entry name" value="Nitrite reductase [NAD(P)H] large subunit"/>
    <property type="match status" value="1"/>
</dbReference>
<dbReference type="OMA" id="MWGGVTN"/>
<dbReference type="Proteomes" id="UP000054270">
    <property type="component" value="Unassembled WGS sequence"/>
</dbReference>
<evidence type="ECO:0000256" key="16">
    <source>
        <dbReference type="ARBA" id="ARBA00034078"/>
    </source>
</evidence>
<dbReference type="InterPro" id="IPR017941">
    <property type="entry name" value="Rieske_2Fe-2S"/>
</dbReference>
<keyword evidence="12" id="KW-0560">Oxidoreductase</keyword>
<evidence type="ECO:0000256" key="1">
    <source>
        <dbReference type="ARBA" id="ARBA00001929"/>
    </source>
</evidence>
<dbReference type="OrthoDB" id="432169at2759"/>
<dbReference type="Pfam" id="PF04324">
    <property type="entry name" value="Fer2_BFD"/>
    <property type="match status" value="1"/>
</dbReference>
<dbReference type="GO" id="GO:0020037">
    <property type="term" value="F:heme binding"/>
    <property type="evidence" value="ECO:0007669"/>
    <property type="project" value="InterPro"/>
</dbReference>
<evidence type="ECO:0000256" key="7">
    <source>
        <dbReference type="ARBA" id="ARBA00022617"/>
    </source>
</evidence>
<dbReference type="PROSITE" id="PS51296">
    <property type="entry name" value="RIESKE"/>
    <property type="match status" value="1"/>
</dbReference>
<dbReference type="GO" id="GO:0051537">
    <property type="term" value="F:2 iron, 2 sulfur cluster binding"/>
    <property type="evidence" value="ECO:0007669"/>
    <property type="project" value="UniProtKB-KW"/>
</dbReference>
<dbReference type="PRINTS" id="PR00368">
    <property type="entry name" value="FADPNR"/>
</dbReference>
<feature type="domain" description="Rieske" evidence="21">
    <location>
        <begin position="846"/>
        <end position="951"/>
    </location>
</feature>
<dbReference type="InterPro" id="IPR006066">
    <property type="entry name" value="NO2/SO3_Rdtase_FeS/sirohaem_BS"/>
</dbReference>
<dbReference type="PRINTS" id="PR00469">
    <property type="entry name" value="PNDRDTASEII"/>
</dbReference>
<dbReference type="Gene3D" id="2.102.10.10">
    <property type="entry name" value="Rieske [2Fe-2S] iron-sulphur domain"/>
    <property type="match status" value="1"/>
</dbReference>
<evidence type="ECO:0000256" key="18">
    <source>
        <dbReference type="ARBA" id="ARBA00051413"/>
    </source>
</evidence>
<dbReference type="InterPro" id="IPR012744">
    <property type="entry name" value="Nitri_red_NirB"/>
</dbReference>
<evidence type="ECO:0000256" key="8">
    <source>
        <dbReference type="ARBA" id="ARBA00022630"/>
    </source>
</evidence>
<evidence type="ECO:0000256" key="10">
    <source>
        <dbReference type="ARBA" id="ARBA00022723"/>
    </source>
</evidence>
<comment type="catalytic activity">
    <reaction evidence="18">
        <text>NH4(+) + 3 NADP(+) + 2 H2O = nitrite + 3 NADPH + 5 H(+)</text>
        <dbReference type="Rhea" id="RHEA:24632"/>
        <dbReference type="ChEBI" id="CHEBI:15377"/>
        <dbReference type="ChEBI" id="CHEBI:15378"/>
        <dbReference type="ChEBI" id="CHEBI:16301"/>
        <dbReference type="ChEBI" id="CHEBI:28938"/>
        <dbReference type="ChEBI" id="CHEBI:57783"/>
        <dbReference type="ChEBI" id="CHEBI:58349"/>
        <dbReference type="EC" id="1.7.1.4"/>
    </reaction>
</comment>
<dbReference type="Pfam" id="PF07992">
    <property type="entry name" value="Pyr_redox_2"/>
    <property type="match status" value="1"/>
</dbReference>
<dbReference type="STRING" id="945553.A0A0D2MLA0"/>
<dbReference type="EMBL" id="KN817536">
    <property type="protein sequence ID" value="KJA24598.1"/>
    <property type="molecule type" value="Genomic_DNA"/>
</dbReference>
<comment type="cofactor">
    <cofactor evidence="2">
        <name>[4Fe-4S] cluster</name>
        <dbReference type="ChEBI" id="CHEBI:49883"/>
    </cofactor>
</comment>
<protein>
    <recommendedName>
        <fullName evidence="20">Nitrite reductase [NAD(P)H]</fullName>
        <ecNumber evidence="19">1.7.1.4</ecNumber>
    </recommendedName>
</protein>
<dbReference type="InterPro" id="IPR036136">
    <property type="entry name" value="Nit/Sulf_reduc_fer-like_dom_sf"/>
</dbReference>
<comment type="cofactor">
    <cofactor evidence="1">
        <name>siroheme</name>
        <dbReference type="ChEBI" id="CHEBI:60052"/>
    </cofactor>
</comment>
<dbReference type="InterPro" id="IPR036188">
    <property type="entry name" value="FAD/NAD-bd_sf"/>
</dbReference>
<dbReference type="NCBIfam" id="TIGR02378">
    <property type="entry name" value="nirD_assim_sml"/>
    <property type="match status" value="1"/>
</dbReference>
<dbReference type="GO" id="GO:0015980">
    <property type="term" value="P:energy derivation by oxidation of organic compounds"/>
    <property type="evidence" value="ECO:0007669"/>
    <property type="project" value="UniProtKB-ARBA"/>
</dbReference>
<keyword evidence="8" id="KW-0285">Flavoprotein</keyword>
<evidence type="ECO:0000256" key="9">
    <source>
        <dbReference type="ARBA" id="ARBA00022714"/>
    </source>
</evidence>
<dbReference type="Pfam" id="PF03460">
    <property type="entry name" value="NIR_SIR_ferr"/>
    <property type="match status" value="1"/>
</dbReference>
<dbReference type="InterPro" id="IPR012748">
    <property type="entry name" value="Rieske-like_NirD"/>
</dbReference>
<dbReference type="InterPro" id="IPR005117">
    <property type="entry name" value="NiRdtase/SiRdtase_haem-b_fer"/>
</dbReference>
<dbReference type="InterPro" id="IPR036922">
    <property type="entry name" value="Rieske_2Fe-2S_sf"/>
</dbReference>
<dbReference type="PRINTS" id="PR00397">
    <property type="entry name" value="SIROHAEM"/>
</dbReference>
<dbReference type="GO" id="GO:0008942">
    <property type="term" value="F:nitrite reductase [NAD(P)H] activity"/>
    <property type="evidence" value="ECO:0007669"/>
    <property type="project" value="UniProtKB-EC"/>
</dbReference>
<dbReference type="SUPFAM" id="SSF50022">
    <property type="entry name" value="ISP domain"/>
    <property type="match status" value="1"/>
</dbReference>
<keyword evidence="23" id="KW-1185">Reference proteome</keyword>
<evidence type="ECO:0000256" key="15">
    <source>
        <dbReference type="ARBA" id="ARBA00023063"/>
    </source>
</evidence>
<dbReference type="CDD" id="cd19944">
    <property type="entry name" value="NirB_Fer2_BFD-like_2"/>
    <property type="match status" value="1"/>
</dbReference>
<dbReference type="Gene3D" id="1.10.10.1100">
    <property type="entry name" value="BFD-like [2Fe-2S]-binding domain"/>
    <property type="match status" value="1"/>
</dbReference>
<evidence type="ECO:0000256" key="3">
    <source>
        <dbReference type="ARBA" id="ARBA00001974"/>
    </source>
</evidence>
<keyword evidence="6" id="KW-0004">4Fe-4S</keyword>
<dbReference type="Gene3D" id="3.30.413.10">
    <property type="entry name" value="Sulfite Reductase Hemoprotein, domain 1"/>
    <property type="match status" value="1"/>
</dbReference>
<organism evidence="22 23">
    <name type="scientific">Hypholoma sublateritium (strain FD-334 SS-4)</name>
    <dbReference type="NCBI Taxonomy" id="945553"/>
    <lineage>
        <taxon>Eukaryota</taxon>
        <taxon>Fungi</taxon>
        <taxon>Dikarya</taxon>
        <taxon>Basidiomycota</taxon>
        <taxon>Agaricomycotina</taxon>
        <taxon>Agaricomycetes</taxon>
        <taxon>Agaricomycetidae</taxon>
        <taxon>Agaricales</taxon>
        <taxon>Agaricineae</taxon>
        <taxon>Strophariaceae</taxon>
        <taxon>Hypholoma</taxon>
    </lineage>
</organism>
<comment type="pathway">
    <text evidence="4">Nitrogen metabolism; nitrate reduction (assimilation).</text>
</comment>
<dbReference type="InterPro" id="IPR041854">
    <property type="entry name" value="BFD-like_2Fe2S-bd_dom_sf"/>
</dbReference>
<dbReference type="PANTHER" id="PTHR43809:SF1">
    <property type="entry name" value="NITRITE REDUCTASE (NADH) LARGE SUBUNIT"/>
    <property type="match status" value="1"/>
</dbReference>
<dbReference type="SUPFAM" id="SSF56014">
    <property type="entry name" value="Nitrite and sulphite reductase 4Fe-4S domain-like"/>
    <property type="match status" value="1"/>
</dbReference>
<evidence type="ECO:0000313" key="23">
    <source>
        <dbReference type="Proteomes" id="UP000054270"/>
    </source>
</evidence>
<proteinExistence type="inferred from homology"/>
<dbReference type="Gene3D" id="3.50.50.60">
    <property type="entry name" value="FAD/NAD(P)-binding domain"/>
    <property type="match status" value="2"/>
</dbReference>
<reference evidence="23" key="1">
    <citation type="submission" date="2014-04" db="EMBL/GenBank/DDBJ databases">
        <title>Evolutionary Origins and Diversification of the Mycorrhizal Mutualists.</title>
        <authorList>
            <consortium name="DOE Joint Genome Institute"/>
            <consortium name="Mycorrhizal Genomics Consortium"/>
            <person name="Kohler A."/>
            <person name="Kuo A."/>
            <person name="Nagy L.G."/>
            <person name="Floudas D."/>
            <person name="Copeland A."/>
            <person name="Barry K.W."/>
            <person name="Cichocki N."/>
            <person name="Veneault-Fourrey C."/>
            <person name="LaButti K."/>
            <person name="Lindquist E.A."/>
            <person name="Lipzen A."/>
            <person name="Lundell T."/>
            <person name="Morin E."/>
            <person name="Murat C."/>
            <person name="Riley R."/>
            <person name="Ohm R."/>
            <person name="Sun H."/>
            <person name="Tunlid A."/>
            <person name="Henrissat B."/>
            <person name="Grigoriev I.V."/>
            <person name="Hibbett D.S."/>
            <person name="Martin F."/>
        </authorList>
    </citation>
    <scope>NUCLEOTIDE SEQUENCE [LARGE SCALE GENOMIC DNA]</scope>
    <source>
        <strain evidence="23">FD-334 SS-4</strain>
    </source>
</reference>
<dbReference type="FunFam" id="1.10.10.1100:FF:000002">
    <property type="entry name" value="Nitrite reductase large subunit"/>
    <property type="match status" value="1"/>
</dbReference>
<evidence type="ECO:0000256" key="13">
    <source>
        <dbReference type="ARBA" id="ARBA00023004"/>
    </source>
</evidence>
<keyword evidence="11" id="KW-0274">FAD</keyword>
<dbReference type="InterPro" id="IPR007419">
    <property type="entry name" value="BFD-like_2Fe2S-bd_dom"/>
</dbReference>
<dbReference type="GO" id="GO:0050660">
    <property type="term" value="F:flavin adenine dinucleotide binding"/>
    <property type="evidence" value="ECO:0007669"/>
    <property type="project" value="InterPro"/>
</dbReference>
<dbReference type="AlphaFoldDB" id="A0A0D2MLA0"/>
<dbReference type="NCBIfam" id="TIGR02374">
    <property type="entry name" value="nitri_red_nirB"/>
    <property type="match status" value="1"/>
</dbReference>
<evidence type="ECO:0000256" key="2">
    <source>
        <dbReference type="ARBA" id="ARBA00001966"/>
    </source>
</evidence>
<dbReference type="EC" id="1.7.1.4" evidence="19"/>
<dbReference type="InterPro" id="IPR045854">
    <property type="entry name" value="NO2/SO3_Rdtase_4Fe4S_sf"/>
</dbReference>
<dbReference type="GO" id="GO:0046872">
    <property type="term" value="F:metal ion binding"/>
    <property type="evidence" value="ECO:0007669"/>
    <property type="project" value="UniProtKB-KW"/>
</dbReference>
<dbReference type="InterPro" id="IPR006067">
    <property type="entry name" value="NO2/SO3_Rdtase_4Fe4S_dom"/>
</dbReference>
<dbReference type="Pfam" id="PF13806">
    <property type="entry name" value="Rieske_2"/>
    <property type="match status" value="1"/>
</dbReference>
<comment type="cofactor">
    <cofactor evidence="3">
        <name>FAD</name>
        <dbReference type="ChEBI" id="CHEBI:57692"/>
    </cofactor>
</comment>
<keyword evidence="14" id="KW-0411">Iron-sulfur</keyword>